<dbReference type="InterPro" id="IPR036554">
    <property type="entry name" value="GHMP_kinase_C_sf"/>
</dbReference>
<name>A0ABT5JX85_9BURK</name>
<dbReference type="InterPro" id="IPR020568">
    <property type="entry name" value="Ribosomal_Su5_D2-typ_SF"/>
</dbReference>
<keyword evidence="6" id="KW-0119">Carbohydrate metabolism</keyword>
<keyword evidence="3" id="KW-0547">Nucleotide-binding</keyword>
<protein>
    <recommendedName>
        <fullName evidence="7">Galactokinase</fullName>
        <ecNumber evidence="7">2.7.1.6</ecNumber>
    </recommendedName>
</protein>
<dbReference type="PANTHER" id="PTHR10457">
    <property type="entry name" value="MEVALONATE KINASE/GALACTOKINASE"/>
    <property type="match status" value="1"/>
</dbReference>
<comment type="similarity">
    <text evidence="1">Belongs to the GHMP kinase family. GalK subfamily.</text>
</comment>
<evidence type="ECO:0000256" key="7">
    <source>
        <dbReference type="NCBIfam" id="TIGR00131"/>
    </source>
</evidence>
<gene>
    <name evidence="11" type="primary">galK</name>
    <name evidence="11" type="ORF">OIK44_07125</name>
</gene>
<dbReference type="InterPro" id="IPR006204">
    <property type="entry name" value="GHMP_kinase_N_dom"/>
</dbReference>
<organism evidence="11 12">
    <name type="scientific">Janthinobacterium fluminis</name>
    <dbReference type="NCBI Taxonomy" id="2987524"/>
    <lineage>
        <taxon>Bacteria</taxon>
        <taxon>Pseudomonadati</taxon>
        <taxon>Pseudomonadota</taxon>
        <taxon>Betaproteobacteria</taxon>
        <taxon>Burkholderiales</taxon>
        <taxon>Oxalobacteraceae</taxon>
        <taxon>Janthinobacterium</taxon>
    </lineage>
</organism>
<evidence type="ECO:0000256" key="1">
    <source>
        <dbReference type="ARBA" id="ARBA00006566"/>
    </source>
</evidence>
<evidence type="ECO:0000259" key="9">
    <source>
        <dbReference type="Pfam" id="PF08544"/>
    </source>
</evidence>
<evidence type="ECO:0000259" key="10">
    <source>
        <dbReference type="Pfam" id="PF10509"/>
    </source>
</evidence>
<keyword evidence="12" id="KW-1185">Reference proteome</keyword>
<evidence type="ECO:0000256" key="5">
    <source>
        <dbReference type="ARBA" id="ARBA00022840"/>
    </source>
</evidence>
<accession>A0ABT5JX85</accession>
<dbReference type="Gene3D" id="3.30.70.890">
    <property type="entry name" value="GHMP kinase, C-terminal domain"/>
    <property type="match status" value="1"/>
</dbReference>
<sequence length="359" mass="38572">MISLHDYFGGAPAVRASAPGRVNLLGEHTDYNEGFMLPTATAQRTEVALAPAADEHHQWYSATLDRHVRFARDGHAPPGFGRYIEGCIRMLEARAVVVPPLRLYVRSDVPVGAGLSSSAALELATLRALRSLLGLALDDVVLALIGQEAEVRYAQVNCGVMDQMAASLADSEHMLFLDARSLQFALLPLPADAELLVVDSGVARSLAASKYNERRRECEAAARLLGVAALRDVAEVDLVERLPQPLRRRARHVVSENRRVLQACAQPGAAEFGRLMRQSHASLRDDYEVSIGELDTLAELLCAQPEVYGARLTGAGFGGACVALCRRGQGAAAGRAVLARYNAGARQGRVLLPLPAQQA</sequence>
<feature type="domain" description="GHMP kinase C-terminal" evidence="9">
    <location>
        <begin position="262"/>
        <end position="341"/>
    </location>
</feature>
<proteinExistence type="inferred from homology"/>
<dbReference type="InterPro" id="IPR014721">
    <property type="entry name" value="Ribsml_uS5_D2-typ_fold_subgr"/>
</dbReference>
<evidence type="ECO:0000256" key="4">
    <source>
        <dbReference type="ARBA" id="ARBA00022777"/>
    </source>
</evidence>
<keyword evidence="2 11" id="KW-0808">Transferase</keyword>
<dbReference type="InterPro" id="IPR019539">
    <property type="entry name" value="GalKase_N"/>
</dbReference>
<comment type="caution">
    <text evidence="11">The sequence shown here is derived from an EMBL/GenBank/DDBJ whole genome shotgun (WGS) entry which is preliminary data.</text>
</comment>
<dbReference type="GO" id="GO:0004335">
    <property type="term" value="F:galactokinase activity"/>
    <property type="evidence" value="ECO:0007669"/>
    <property type="project" value="UniProtKB-EC"/>
</dbReference>
<dbReference type="InterPro" id="IPR006206">
    <property type="entry name" value="Mevalonate/galactokinase"/>
</dbReference>
<keyword evidence="5" id="KW-0067">ATP-binding</keyword>
<dbReference type="NCBIfam" id="TIGR00131">
    <property type="entry name" value="gal_kin"/>
    <property type="match status" value="1"/>
</dbReference>
<dbReference type="Pfam" id="PF00288">
    <property type="entry name" value="GHMP_kinases_N"/>
    <property type="match status" value="1"/>
</dbReference>
<feature type="domain" description="Galactokinase N-terminal" evidence="10">
    <location>
        <begin position="7"/>
        <end position="51"/>
    </location>
</feature>
<feature type="domain" description="GHMP kinase N-terminal" evidence="8">
    <location>
        <begin position="83"/>
        <end position="168"/>
    </location>
</feature>
<dbReference type="Proteomes" id="UP001221208">
    <property type="component" value="Unassembled WGS sequence"/>
</dbReference>
<evidence type="ECO:0000256" key="6">
    <source>
        <dbReference type="ARBA" id="ARBA00023144"/>
    </source>
</evidence>
<keyword evidence="4" id="KW-0418">Kinase</keyword>
<evidence type="ECO:0000313" key="12">
    <source>
        <dbReference type="Proteomes" id="UP001221208"/>
    </source>
</evidence>
<dbReference type="SUPFAM" id="SSF54211">
    <property type="entry name" value="Ribosomal protein S5 domain 2-like"/>
    <property type="match status" value="1"/>
</dbReference>
<reference evidence="11 12" key="1">
    <citation type="submission" date="2022-10" db="EMBL/GenBank/DDBJ databases">
        <title>Janthinobacterium sp. hw3 Genome sequencing.</title>
        <authorList>
            <person name="Park S."/>
        </authorList>
    </citation>
    <scope>NUCLEOTIDE SEQUENCE [LARGE SCALE GENOMIC DNA]</scope>
    <source>
        <strain evidence="12">hw3</strain>
    </source>
</reference>
<evidence type="ECO:0000313" key="11">
    <source>
        <dbReference type="EMBL" id="MDC8757355.1"/>
    </source>
</evidence>
<dbReference type="PROSITE" id="PS00627">
    <property type="entry name" value="GHMP_KINASES_ATP"/>
    <property type="match status" value="1"/>
</dbReference>
<dbReference type="Pfam" id="PF10509">
    <property type="entry name" value="GalKase_gal_bdg"/>
    <property type="match status" value="1"/>
</dbReference>
<dbReference type="PRINTS" id="PR00473">
    <property type="entry name" value="GALCTOKINASE"/>
</dbReference>
<dbReference type="RefSeq" id="WP_273670033.1">
    <property type="nucleotide sequence ID" value="NZ_JAQQXR010000002.1"/>
</dbReference>
<dbReference type="EMBL" id="JAQQXR010000002">
    <property type="protein sequence ID" value="MDC8757355.1"/>
    <property type="molecule type" value="Genomic_DNA"/>
</dbReference>
<dbReference type="InterPro" id="IPR000705">
    <property type="entry name" value="Galactokinase"/>
</dbReference>
<dbReference type="Pfam" id="PF08544">
    <property type="entry name" value="GHMP_kinases_C"/>
    <property type="match status" value="1"/>
</dbReference>
<dbReference type="PANTHER" id="PTHR10457:SF7">
    <property type="entry name" value="GALACTOKINASE-RELATED"/>
    <property type="match status" value="1"/>
</dbReference>
<dbReference type="InterPro" id="IPR006203">
    <property type="entry name" value="GHMP_knse_ATP-bd_CS"/>
</dbReference>
<evidence type="ECO:0000256" key="2">
    <source>
        <dbReference type="ARBA" id="ARBA00022679"/>
    </source>
</evidence>
<dbReference type="PIRSF" id="PIRSF000530">
    <property type="entry name" value="Galactokinase"/>
    <property type="match status" value="1"/>
</dbReference>
<dbReference type="InterPro" id="IPR013750">
    <property type="entry name" value="GHMP_kinase_C_dom"/>
</dbReference>
<dbReference type="EC" id="2.7.1.6" evidence="7"/>
<dbReference type="SUPFAM" id="SSF55060">
    <property type="entry name" value="GHMP Kinase, C-terminal domain"/>
    <property type="match status" value="1"/>
</dbReference>
<dbReference type="Gene3D" id="3.30.230.10">
    <property type="match status" value="1"/>
</dbReference>
<evidence type="ECO:0000256" key="3">
    <source>
        <dbReference type="ARBA" id="ARBA00022741"/>
    </source>
</evidence>
<keyword evidence="6" id="KW-0299">Galactose metabolism</keyword>
<dbReference type="PRINTS" id="PR00959">
    <property type="entry name" value="MEVGALKINASE"/>
</dbReference>
<evidence type="ECO:0000259" key="8">
    <source>
        <dbReference type="Pfam" id="PF00288"/>
    </source>
</evidence>